<evidence type="ECO:0000256" key="1">
    <source>
        <dbReference type="SAM" id="MobiDB-lite"/>
    </source>
</evidence>
<proteinExistence type="predicted"/>
<feature type="compositionally biased region" description="Low complexity" evidence="1">
    <location>
        <begin position="1"/>
        <end position="38"/>
    </location>
</feature>
<accession>A0AA40AGX2</accession>
<evidence type="ECO:0000313" key="2">
    <source>
        <dbReference type="EMBL" id="KAK0715630.1"/>
    </source>
</evidence>
<organism evidence="2 3">
    <name type="scientific">Lasiosphaeris hirsuta</name>
    <dbReference type="NCBI Taxonomy" id="260670"/>
    <lineage>
        <taxon>Eukaryota</taxon>
        <taxon>Fungi</taxon>
        <taxon>Dikarya</taxon>
        <taxon>Ascomycota</taxon>
        <taxon>Pezizomycotina</taxon>
        <taxon>Sordariomycetes</taxon>
        <taxon>Sordariomycetidae</taxon>
        <taxon>Sordariales</taxon>
        <taxon>Lasiosphaeriaceae</taxon>
        <taxon>Lasiosphaeris</taxon>
    </lineage>
</organism>
<dbReference type="AlphaFoldDB" id="A0AA40AGX2"/>
<sequence length="379" mass="41968">MDSSSTPASPSTIPSAAPSEDYFTSQPTPASPPSSSTSDSHDPPYPHQPKRPPLHLRTAGRSNQPTPPTPHLLFAQPWVSVSGANSSLLPMSPLTLDPRPLEELYNERAYLLQILQRQDERATRLFERYAAVETQMVLLQTSEETPGGGKKRGARKLKKEAAAVKSRITEGTQQEQLMMLRLGEIHVEMQNRERWMGVRQRLVHQSAVFGQLGTPLTAAAMLPDYFSAESTLSPLSPSFVPGTAAPEDVWGQEVAGTSSTHKESEDKQPPVAYEDSPTIPQTDEFDEKGLEVKEESKVGSEDEEESDQIAVEGVAWDTDSEEDSGQDREIRTWRKRLSSISLSRPFSLRARDKRMSMPSLKAAWERPTAFDAGKRDSES</sequence>
<feature type="region of interest" description="Disordered" evidence="1">
    <location>
        <begin position="1"/>
        <end position="71"/>
    </location>
</feature>
<evidence type="ECO:0000313" key="3">
    <source>
        <dbReference type="Proteomes" id="UP001172102"/>
    </source>
</evidence>
<dbReference type="EMBL" id="JAUKUA010000004">
    <property type="protein sequence ID" value="KAK0715630.1"/>
    <property type="molecule type" value="Genomic_DNA"/>
</dbReference>
<feature type="region of interest" description="Disordered" evidence="1">
    <location>
        <begin position="254"/>
        <end position="330"/>
    </location>
</feature>
<keyword evidence="3" id="KW-1185">Reference proteome</keyword>
<protein>
    <submittedName>
        <fullName evidence="2">Uncharacterized protein</fullName>
    </submittedName>
</protein>
<gene>
    <name evidence="2" type="ORF">B0H67DRAFT_645353</name>
</gene>
<feature type="compositionally biased region" description="Basic and acidic residues" evidence="1">
    <location>
        <begin position="287"/>
        <end position="300"/>
    </location>
</feature>
<reference evidence="2" key="1">
    <citation type="submission" date="2023-06" db="EMBL/GenBank/DDBJ databases">
        <title>Genome-scale phylogeny and comparative genomics of the fungal order Sordariales.</title>
        <authorList>
            <consortium name="Lawrence Berkeley National Laboratory"/>
            <person name="Hensen N."/>
            <person name="Bonometti L."/>
            <person name="Westerberg I."/>
            <person name="Brannstrom I.O."/>
            <person name="Guillou S."/>
            <person name="Cros-Aarteil S."/>
            <person name="Calhoun S."/>
            <person name="Haridas S."/>
            <person name="Kuo A."/>
            <person name="Mondo S."/>
            <person name="Pangilinan J."/>
            <person name="Riley R."/>
            <person name="Labutti K."/>
            <person name="Andreopoulos B."/>
            <person name="Lipzen A."/>
            <person name="Chen C."/>
            <person name="Yanf M."/>
            <person name="Daum C."/>
            <person name="Ng V."/>
            <person name="Clum A."/>
            <person name="Steindorff A."/>
            <person name="Ohm R."/>
            <person name="Martin F."/>
            <person name="Silar P."/>
            <person name="Natvig D."/>
            <person name="Lalanne C."/>
            <person name="Gautier V."/>
            <person name="Ament-Velasquez S.L."/>
            <person name="Kruys A."/>
            <person name="Hutchinson M.I."/>
            <person name="Powell A.J."/>
            <person name="Barry K."/>
            <person name="Miller A.N."/>
            <person name="Grigoriev I.V."/>
            <person name="Debuchy R."/>
            <person name="Gladieux P."/>
            <person name="Thoren M.H."/>
            <person name="Johannesson H."/>
        </authorList>
    </citation>
    <scope>NUCLEOTIDE SEQUENCE</scope>
    <source>
        <strain evidence="2">SMH4607-1</strain>
    </source>
</reference>
<comment type="caution">
    <text evidence="2">The sequence shown here is derived from an EMBL/GenBank/DDBJ whole genome shotgun (WGS) entry which is preliminary data.</text>
</comment>
<name>A0AA40AGX2_9PEZI</name>
<dbReference type="Proteomes" id="UP001172102">
    <property type="component" value="Unassembled WGS sequence"/>
</dbReference>